<comment type="caution">
    <text evidence="1">The sequence shown here is derived from an EMBL/GenBank/DDBJ whole genome shotgun (WGS) entry which is preliminary data.</text>
</comment>
<name>A0ABQ6JNZ3_9ACTN</name>
<dbReference type="EMBL" id="BSUZ01000001">
    <property type="protein sequence ID" value="GMA88985.1"/>
    <property type="molecule type" value="Genomic_DNA"/>
</dbReference>
<gene>
    <name evidence="1" type="ORF">GCM10025868_42350</name>
</gene>
<evidence type="ECO:0000313" key="1">
    <source>
        <dbReference type="EMBL" id="GMA88985.1"/>
    </source>
</evidence>
<accession>A0ABQ6JNZ3</accession>
<sequence length="153" mass="15149">MLVHHRGLAPAAGPDTAVVLLRRPLPADPTTWAATPAPDLTGLAAALDALPADTGAGAAPGALPGYVPTAGWTFADAARPARRPATAVAAGAPVAVAFDVDLGATNPANASGADVLLLALVHRRDEPVTLPSGGLRDAVLASSHASARSLRLV</sequence>
<proteinExistence type="predicted"/>
<organism evidence="1 2">
    <name type="scientific">Angustibacter aerolatus</name>
    <dbReference type="NCBI Taxonomy" id="1162965"/>
    <lineage>
        <taxon>Bacteria</taxon>
        <taxon>Bacillati</taxon>
        <taxon>Actinomycetota</taxon>
        <taxon>Actinomycetes</taxon>
        <taxon>Kineosporiales</taxon>
        <taxon>Kineosporiaceae</taxon>
    </lineage>
</organism>
<protein>
    <submittedName>
        <fullName evidence="1">Uncharacterized protein</fullName>
    </submittedName>
</protein>
<evidence type="ECO:0000313" key="2">
    <source>
        <dbReference type="Proteomes" id="UP001157017"/>
    </source>
</evidence>
<keyword evidence="2" id="KW-1185">Reference proteome</keyword>
<dbReference type="Proteomes" id="UP001157017">
    <property type="component" value="Unassembled WGS sequence"/>
</dbReference>
<reference evidence="2" key="1">
    <citation type="journal article" date="2019" name="Int. J. Syst. Evol. Microbiol.">
        <title>The Global Catalogue of Microorganisms (GCM) 10K type strain sequencing project: providing services to taxonomists for standard genome sequencing and annotation.</title>
        <authorList>
            <consortium name="The Broad Institute Genomics Platform"/>
            <consortium name="The Broad Institute Genome Sequencing Center for Infectious Disease"/>
            <person name="Wu L."/>
            <person name="Ma J."/>
        </authorList>
    </citation>
    <scope>NUCLEOTIDE SEQUENCE [LARGE SCALE GENOMIC DNA]</scope>
    <source>
        <strain evidence="2">NBRC 108730</strain>
    </source>
</reference>